<reference evidence="1" key="1">
    <citation type="submission" date="2023-07" db="EMBL/GenBank/DDBJ databases">
        <authorList>
            <person name="Xia Y."/>
        </authorList>
    </citation>
    <scope>NUCLEOTIDE SEQUENCE</scope>
    <source>
        <strain evidence="1">E</strain>
    </source>
</reference>
<sequence>MESCLLAIGFKDKVIETFLRNNPEFVIEHPTKKQIRKASYRIIRQGFIDRRVDIQRYDDIDSFLSDVIDIGFRQEFVAEKMAHYEYSECLAHRGPMHVAMDIVDMEIIELF</sequence>
<proteinExistence type="predicted"/>
<evidence type="ECO:0000313" key="1">
    <source>
        <dbReference type="EMBL" id="WNL50275.1"/>
    </source>
</evidence>
<organism evidence="1">
    <name type="scientific">Marseillevirus sp</name>
    <dbReference type="NCBI Taxonomy" id="2809551"/>
    <lineage>
        <taxon>Viruses</taxon>
        <taxon>Varidnaviria</taxon>
        <taxon>Bamfordvirae</taxon>
        <taxon>Nucleocytoviricota</taxon>
        <taxon>Megaviricetes</taxon>
        <taxon>Pimascovirales</taxon>
        <taxon>Pimascovirales incertae sedis</taxon>
        <taxon>Marseilleviridae</taxon>
        <taxon>Marseillevirus</taxon>
    </lineage>
</organism>
<accession>A0AA96EMM5</accession>
<dbReference type="EMBL" id="OR343189">
    <property type="protein sequence ID" value="WNL50275.1"/>
    <property type="molecule type" value="Genomic_DNA"/>
</dbReference>
<name>A0AA96EMM5_9VIRU</name>
<gene>
    <name evidence="1" type="ORF">MarDSR_236</name>
</gene>
<protein>
    <submittedName>
        <fullName evidence="1">Uncharacterized protein</fullName>
    </submittedName>
</protein>